<evidence type="ECO:0000313" key="8">
    <source>
        <dbReference type="Proteomes" id="UP000229370"/>
    </source>
</evidence>
<gene>
    <name evidence="7" type="ORF">CO007_04830</name>
</gene>
<dbReference type="EMBL" id="PFQK01000084">
    <property type="protein sequence ID" value="PJC81423.1"/>
    <property type="molecule type" value="Genomic_DNA"/>
</dbReference>
<comment type="subcellular location">
    <subcellularLocation>
        <location evidence="1">Membrane</location>
        <topology evidence="1">Multi-pass membrane protein</topology>
    </subcellularLocation>
</comment>
<feature type="transmembrane region" description="Helical" evidence="5">
    <location>
        <begin position="453"/>
        <end position="472"/>
    </location>
</feature>
<dbReference type="Pfam" id="PF04932">
    <property type="entry name" value="Wzy_C"/>
    <property type="match status" value="1"/>
</dbReference>
<evidence type="ECO:0000256" key="1">
    <source>
        <dbReference type="ARBA" id="ARBA00004141"/>
    </source>
</evidence>
<feature type="transmembrane region" description="Helical" evidence="5">
    <location>
        <begin position="48"/>
        <end position="67"/>
    </location>
</feature>
<dbReference type="InterPro" id="IPR051533">
    <property type="entry name" value="WaaL-like"/>
</dbReference>
<feature type="transmembrane region" description="Helical" evidence="5">
    <location>
        <begin position="20"/>
        <end position="36"/>
    </location>
</feature>
<evidence type="ECO:0000259" key="6">
    <source>
        <dbReference type="Pfam" id="PF04932"/>
    </source>
</evidence>
<feature type="transmembrane region" description="Helical" evidence="5">
    <location>
        <begin position="113"/>
        <end position="131"/>
    </location>
</feature>
<feature type="transmembrane region" description="Helical" evidence="5">
    <location>
        <begin position="79"/>
        <end position="101"/>
    </location>
</feature>
<protein>
    <recommendedName>
        <fullName evidence="6">O-antigen ligase-related domain-containing protein</fullName>
    </recommendedName>
</protein>
<reference evidence="8" key="1">
    <citation type="submission" date="2017-09" db="EMBL/GenBank/DDBJ databases">
        <title>Depth-based differentiation of microbial function through sediment-hosted aquifers and enrichment of novel symbionts in the deep terrestrial subsurface.</title>
        <authorList>
            <person name="Probst A.J."/>
            <person name="Ladd B."/>
            <person name="Jarett J.K."/>
            <person name="Geller-Mcgrath D.E."/>
            <person name="Sieber C.M.K."/>
            <person name="Emerson J.B."/>
            <person name="Anantharaman K."/>
            <person name="Thomas B.C."/>
            <person name="Malmstrom R."/>
            <person name="Stieglmeier M."/>
            <person name="Klingl A."/>
            <person name="Woyke T."/>
            <person name="Ryan C.M."/>
            <person name="Banfield J.F."/>
        </authorList>
    </citation>
    <scope>NUCLEOTIDE SEQUENCE [LARGE SCALE GENOMIC DNA]</scope>
</reference>
<evidence type="ECO:0000313" key="7">
    <source>
        <dbReference type="EMBL" id="PJC81423.1"/>
    </source>
</evidence>
<feature type="transmembrane region" description="Helical" evidence="5">
    <location>
        <begin position="138"/>
        <end position="156"/>
    </location>
</feature>
<dbReference type="Proteomes" id="UP000229370">
    <property type="component" value="Unassembled WGS sequence"/>
</dbReference>
<dbReference type="AlphaFoldDB" id="A0A2M8GLJ2"/>
<dbReference type="PANTHER" id="PTHR37422:SF13">
    <property type="entry name" value="LIPOPOLYSACCHARIDE BIOSYNTHESIS PROTEIN PA4999-RELATED"/>
    <property type="match status" value="1"/>
</dbReference>
<comment type="caution">
    <text evidence="7">The sequence shown here is derived from an EMBL/GenBank/DDBJ whole genome shotgun (WGS) entry which is preliminary data.</text>
</comment>
<accession>A0A2M8GLJ2</accession>
<proteinExistence type="predicted"/>
<evidence type="ECO:0000256" key="5">
    <source>
        <dbReference type="SAM" id="Phobius"/>
    </source>
</evidence>
<feature type="transmembrane region" description="Helical" evidence="5">
    <location>
        <begin position="197"/>
        <end position="214"/>
    </location>
</feature>
<evidence type="ECO:0000256" key="2">
    <source>
        <dbReference type="ARBA" id="ARBA00022692"/>
    </source>
</evidence>
<name>A0A2M8GLJ2_9BACT</name>
<evidence type="ECO:0000256" key="4">
    <source>
        <dbReference type="ARBA" id="ARBA00023136"/>
    </source>
</evidence>
<feature type="transmembrane region" description="Helical" evidence="5">
    <location>
        <begin position="221"/>
        <end position="253"/>
    </location>
</feature>
<keyword evidence="2 5" id="KW-0812">Transmembrane</keyword>
<dbReference type="InterPro" id="IPR007016">
    <property type="entry name" value="O-antigen_ligase-rel_domated"/>
</dbReference>
<feature type="domain" description="O-antigen ligase-related" evidence="6">
    <location>
        <begin position="222"/>
        <end position="430"/>
    </location>
</feature>
<sequence>MLSKPMNKLLNWFKILDKNILKILFIFFILFIPLYPKFPLFDIEYTYIYIRFEDFFVVFITAIFLIQLLRKRITLNKKFLVPIILFWLADFLSFLCGYYYLKTIPVDYIGFLHAARRIEYMIIFLIVSSLIKSKKDFFFYFKFILSTLFIVAFYGLGQKFFGWPAVQTMNPEYAKGYLLFLTPEARISSTFAGHYDLASYIVFFIPLVLSFYFLKKQFRYFLLFIFCLTTLVFTASRVSYIAYIVSTLPFLIFLKKPKVLVTVIILTIGLTLLSNNLTSRLKRTFQVKRIFVNQKTGEVFIPQTITSKELPAGSFYVRLNNQRDLNDNDAYKQSIIEEKEKQLKKQGIILSDKERVDMIASLSANLKPMNTILSDISFATRLQLEWPRAIKAFLKNPLLGTGPSSITEATDNDYLRWLGEFGFVGTALFLTILFLIAKTIFQSAKISHQKQGYLWWGFLFGYFALLINASYIDVFEASKVAYNFWLVSGMFIALTKKSI</sequence>
<dbReference type="PANTHER" id="PTHR37422">
    <property type="entry name" value="TEICHURONIC ACID BIOSYNTHESIS PROTEIN TUAE"/>
    <property type="match status" value="1"/>
</dbReference>
<feature type="transmembrane region" description="Helical" evidence="5">
    <location>
        <begin position="259"/>
        <end position="278"/>
    </location>
</feature>
<keyword evidence="4 5" id="KW-0472">Membrane</keyword>
<dbReference type="GO" id="GO:0016020">
    <property type="term" value="C:membrane"/>
    <property type="evidence" value="ECO:0007669"/>
    <property type="project" value="UniProtKB-SubCell"/>
</dbReference>
<evidence type="ECO:0000256" key="3">
    <source>
        <dbReference type="ARBA" id="ARBA00022989"/>
    </source>
</evidence>
<feature type="transmembrane region" description="Helical" evidence="5">
    <location>
        <begin position="421"/>
        <end position="441"/>
    </location>
</feature>
<organism evidence="7 8">
    <name type="scientific">Candidatus Roizmanbacteria bacterium CG_4_8_14_3_um_filter_36_10</name>
    <dbReference type="NCBI Taxonomy" id="1974834"/>
    <lineage>
        <taxon>Bacteria</taxon>
        <taxon>Candidatus Roizmaniibacteriota</taxon>
    </lineage>
</organism>
<keyword evidence="3 5" id="KW-1133">Transmembrane helix</keyword>